<dbReference type="AlphaFoldDB" id="A0A143PMT7"/>
<dbReference type="OrthoDB" id="9764501at2"/>
<dbReference type="InterPro" id="IPR035587">
    <property type="entry name" value="DUS-like_FMN-bd"/>
</dbReference>
<gene>
    <name evidence="3" type="primary">dus_1</name>
    <name evidence="3" type="ORF">LuPra_03129</name>
</gene>
<sequence length="369" mass="40034">MSVISALSGPALVMAPMTKGGNLPYRRLCQAFGATVTTSEMAVVRSLQRRRRAEFALIQRAPDERCFGVQLAGRSPDELRWGAALVASRGADFVDLNLGCPIDEFTRRGLGSALLRQPRRIERLVAAMKEGAGAVPVTVKIRLGWNEDERNAVDVARAAEAGGADALTVHGRTRSARYRNAADWAAIGEVAAAVGIPVVGNGDILFPEDIARGRALSGVQAVMIARGALIKPWIFAEAAGQVVDDSAEGRVAIYREYVRLAKEHFGDDERGHTRLRPFLVWHLGLWCRHIPRQVDGSYVPMQERAVFDAPGSPLEALLARPEPEVHEWIADGLMAGEELLPADLPADIVPNVPRDARDRRTPQETPAAG</sequence>
<evidence type="ECO:0000256" key="1">
    <source>
        <dbReference type="SAM" id="MobiDB-lite"/>
    </source>
</evidence>
<dbReference type="PANTHER" id="PTHR45846:SF1">
    <property type="entry name" value="TRNA-DIHYDROURIDINE(47) SYNTHASE [NAD(P)(+)]-LIKE"/>
    <property type="match status" value="1"/>
</dbReference>
<dbReference type="RefSeq" id="WP_110171604.1">
    <property type="nucleotide sequence ID" value="NZ_CP015136.1"/>
</dbReference>
<keyword evidence="3" id="KW-0560">Oxidoreductase</keyword>
<reference evidence="4" key="2">
    <citation type="submission" date="2016-04" db="EMBL/GenBank/DDBJ databases">
        <title>First Complete Genome Sequence of a Subdivision 6 Acidobacterium.</title>
        <authorList>
            <person name="Huang S."/>
            <person name="Vieira S."/>
            <person name="Bunk B."/>
            <person name="Riedel T."/>
            <person name="Sproeer C."/>
            <person name="Overmann J."/>
        </authorList>
    </citation>
    <scope>NUCLEOTIDE SEQUENCE [LARGE SCALE GENOMIC DNA]</scope>
    <source>
        <strain evidence="4">DSM 100886 HEG_-6_39</strain>
    </source>
</reference>
<evidence type="ECO:0000313" key="3">
    <source>
        <dbReference type="EMBL" id="AMY09902.1"/>
    </source>
</evidence>
<dbReference type="CDD" id="cd02801">
    <property type="entry name" value="DUS_like_FMN"/>
    <property type="match status" value="1"/>
</dbReference>
<organism evidence="3 4">
    <name type="scientific">Luteitalea pratensis</name>
    <dbReference type="NCBI Taxonomy" id="1855912"/>
    <lineage>
        <taxon>Bacteria</taxon>
        <taxon>Pseudomonadati</taxon>
        <taxon>Acidobacteriota</taxon>
        <taxon>Vicinamibacteria</taxon>
        <taxon>Vicinamibacterales</taxon>
        <taxon>Vicinamibacteraceae</taxon>
        <taxon>Luteitalea</taxon>
    </lineage>
</organism>
<dbReference type="GO" id="GO:0003723">
    <property type="term" value="F:RNA binding"/>
    <property type="evidence" value="ECO:0007669"/>
    <property type="project" value="TreeGrafter"/>
</dbReference>
<evidence type="ECO:0000259" key="2">
    <source>
        <dbReference type="Pfam" id="PF01207"/>
    </source>
</evidence>
<dbReference type="PANTHER" id="PTHR45846">
    <property type="entry name" value="TRNA-DIHYDROURIDINE(47) SYNTHASE [NAD(P)(+)]-LIKE"/>
    <property type="match status" value="1"/>
</dbReference>
<dbReference type="Proteomes" id="UP000076079">
    <property type="component" value="Chromosome"/>
</dbReference>
<name>A0A143PMT7_LUTPR</name>
<reference evidence="3 4" key="1">
    <citation type="journal article" date="2016" name="Genome Announc.">
        <title>First Complete Genome Sequence of a Subdivision 6 Acidobacterium Strain.</title>
        <authorList>
            <person name="Huang S."/>
            <person name="Vieira S."/>
            <person name="Bunk B."/>
            <person name="Riedel T."/>
            <person name="Sproer C."/>
            <person name="Overmann J."/>
        </authorList>
    </citation>
    <scope>NUCLEOTIDE SEQUENCE [LARGE SCALE GENOMIC DNA]</scope>
    <source>
        <strain evidence="4">DSM 100886 HEG_-6_39</strain>
    </source>
</reference>
<accession>A0A143PMT7</accession>
<protein>
    <submittedName>
        <fullName evidence="3">Putative tRNA-dihydrouridine synthase</fullName>
        <ecNumber evidence="3">1.-.-.-</ecNumber>
    </submittedName>
</protein>
<dbReference type="EMBL" id="CP015136">
    <property type="protein sequence ID" value="AMY09902.1"/>
    <property type="molecule type" value="Genomic_DNA"/>
</dbReference>
<keyword evidence="4" id="KW-1185">Reference proteome</keyword>
<feature type="region of interest" description="Disordered" evidence="1">
    <location>
        <begin position="350"/>
        <end position="369"/>
    </location>
</feature>
<dbReference type="Pfam" id="PF01207">
    <property type="entry name" value="Dus"/>
    <property type="match status" value="1"/>
</dbReference>
<dbReference type="STRING" id="1855912.LuPra_03129"/>
<dbReference type="InterPro" id="IPR013785">
    <property type="entry name" value="Aldolase_TIM"/>
</dbReference>
<dbReference type="GO" id="GO:0017150">
    <property type="term" value="F:tRNA dihydrouridine synthase activity"/>
    <property type="evidence" value="ECO:0007669"/>
    <property type="project" value="TreeGrafter"/>
</dbReference>
<dbReference type="EC" id="1.-.-.-" evidence="3"/>
<feature type="domain" description="DUS-like FMN-binding" evidence="2">
    <location>
        <begin position="14"/>
        <end position="265"/>
    </location>
</feature>
<dbReference type="SUPFAM" id="SSF51395">
    <property type="entry name" value="FMN-linked oxidoreductases"/>
    <property type="match status" value="1"/>
</dbReference>
<dbReference type="KEGG" id="abac:LuPra_03129"/>
<proteinExistence type="predicted"/>
<dbReference type="Gene3D" id="3.20.20.70">
    <property type="entry name" value="Aldolase class I"/>
    <property type="match status" value="1"/>
</dbReference>
<evidence type="ECO:0000313" key="4">
    <source>
        <dbReference type="Proteomes" id="UP000076079"/>
    </source>
</evidence>